<dbReference type="Proteomes" id="UP000199470">
    <property type="component" value="Unassembled WGS sequence"/>
</dbReference>
<name>A0A1I4T2N1_9BURK</name>
<evidence type="ECO:0000313" key="2">
    <source>
        <dbReference type="EMBL" id="SFM70921.1"/>
    </source>
</evidence>
<dbReference type="RefSeq" id="WP_139236746.1">
    <property type="nucleotide sequence ID" value="NZ_FOTW01000029.1"/>
</dbReference>
<evidence type="ECO:0008006" key="4">
    <source>
        <dbReference type="Google" id="ProtNLM"/>
    </source>
</evidence>
<reference evidence="2 3" key="1">
    <citation type="submission" date="2016-10" db="EMBL/GenBank/DDBJ databases">
        <authorList>
            <person name="de Groot N.N."/>
        </authorList>
    </citation>
    <scope>NUCLEOTIDE SEQUENCE [LARGE SCALE GENOMIC DNA]</scope>
    <source>
        <strain evidence="2 3">ATCC 43154</strain>
    </source>
</reference>
<dbReference type="PROSITE" id="PS51257">
    <property type="entry name" value="PROKAR_LIPOPROTEIN"/>
    <property type="match status" value="1"/>
</dbReference>
<gene>
    <name evidence="2" type="ORF">SAMN02982985_05019</name>
</gene>
<sequence length="61" mass="6700">MKKGIALFLFALGLGCSLANADPNCHNRCDLKYQACLAKHPGSLQCKDDLYQCRADCSNHN</sequence>
<evidence type="ECO:0000313" key="3">
    <source>
        <dbReference type="Proteomes" id="UP000199470"/>
    </source>
</evidence>
<accession>A0A1I4T2N1</accession>
<keyword evidence="3" id="KW-1185">Reference proteome</keyword>
<dbReference type="STRING" id="758825.SAMN02982985_05019"/>
<protein>
    <recommendedName>
        <fullName evidence="4">Lipoprotein</fullName>
    </recommendedName>
</protein>
<dbReference type="AlphaFoldDB" id="A0A1I4T2N1"/>
<feature type="chain" id="PRO_5011693580" description="Lipoprotein" evidence="1">
    <location>
        <begin position="22"/>
        <end position="61"/>
    </location>
</feature>
<feature type="signal peptide" evidence="1">
    <location>
        <begin position="1"/>
        <end position="21"/>
    </location>
</feature>
<evidence type="ECO:0000256" key="1">
    <source>
        <dbReference type="SAM" id="SignalP"/>
    </source>
</evidence>
<dbReference type="EMBL" id="FOTW01000029">
    <property type="protein sequence ID" value="SFM70921.1"/>
    <property type="molecule type" value="Genomic_DNA"/>
</dbReference>
<proteinExistence type="predicted"/>
<keyword evidence="1" id="KW-0732">Signal</keyword>
<organism evidence="2 3">
    <name type="scientific">Rugamonas rubra</name>
    <dbReference type="NCBI Taxonomy" id="758825"/>
    <lineage>
        <taxon>Bacteria</taxon>
        <taxon>Pseudomonadati</taxon>
        <taxon>Pseudomonadota</taxon>
        <taxon>Betaproteobacteria</taxon>
        <taxon>Burkholderiales</taxon>
        <taxon>Oxalobacteraceae</taxon>
        <taxon>Telluria group</taxon>
        <taxon>Rugamonas</taxon>
    </lineage>
</organism>